<feature type="transmembrane region" description="Helical" evidence="1">
    <location>
        <begin position="83"/>
        <end position="102"/>
    </location>
</feature>
<dbReference type="InterPro" id="IPR022134">
    <property type="entry name" value="DUF3667"/>
</dbReference>
<keyword evidence="1" id="KW-1133">Transmembrane helix</keyword>
<dbReference type="EMBL" id="SACY01000001">
    <property type="protein sequence ID" value="RVU26487.1"/>
    <property type="molecule type" value="Genomic_DNA"/>
</dbReference>
<dbReference type="Pfam" id="PF12412">
    <property type="entry name" value="DUF3667"/>
    <property type="match status" value="1"/>
</dbReference>
<proteinExistence type="predicted"/>
<feature type="transmembrane region" description="Helical" evidence="1">
    <location>
        <begin position="128"/>
        <end position="147"/>
    </location>
</feature>
<evidence type="ECO:0000313" key="3">
    <source>
        <dbReference type="Proteomes" id="UP000282832"/>
    </source>
</evidence>
<feature type="transmembrane region" description="Helical" evidence="1">
    <location>
        <begin position="187"/>
        <end position="209"/>
    </location>
</feature>
<feature type="transmembrane region" description="Helical" evidence="1">
    <location>
        <begin position="221"/>
        <end position="247"/>
    </location>
</feature>
<organism evidence="2 3">
    <name type="scientific">Sandaracinomonas limnophila</name>
    <dbReference type="NCBI Taxonomy" id="1862386"/>
    <lineage>
        <taxon>Bacteria</taxon>
        <taxon>Pseudomonadati</taxon>
        <taxon>Bacteroidota</taxon>
        <taxon>Cytophagia</taxon>
        <taxon>Cytophagales</taxon>
        <taxon>Flectobacillaceae</taxon>
        <taxon>Sandaracinomonas</taxon>
    </lineage>
</organism>
<keyword evidence="3" id="KW-1185">Reference proteome</keyword>
<dbReference type="Proteomes" id="UP000282832">
    <property type="component" value="Unassembled WGS sequence"/>
</dbReference>
<gene>
    <name evidence="2" type="ORF">EOJ36_00380</name>
</gene>
<evidence type="ECO:0000313" key="2">
    <source>
        <dbReference type="EMBL" id="RVU26487.1"/>
    </source>
</evidence>
<feature type="transmembrane region" description="Helical" evidence="1">
    <location>
        <begin position="163"/>
        <end position="181"/>
    </location>
</feature>
<sequence length="250" mass="29348">MQHEQNQTCKNCQAILESKFCSNCGQNANTHRITFHDIWHDIQHGLMHFDNGVFFTIKHLLLSPGKSIKEFLEGKRVNHFKPLSFVLILATIYAFIGKHLIIDSFQLASKNQIILTYLETIEFTLEHLTYAIIILIITTSISSFLIFKKQGFNFAEHLVINSYYRGLFLLFLILVIPFTYFSKTIGINTILLNTALLQMFDFSIMLWSYFRLFDKYPVWKYLLLTVVSYVLMSMFNIMIFNLSFFVFKNL</sequence>
<keyword evidence="1" id="KW-0472">Membrane</keyword>
<reference evidence="2 3" key="1">
    <citation type="submission" date="2019-01" db="EMBL/GenBank/DDBJ databases">
        <authorList>
            <person name="Chen W.-M."/>
        </authorList>
    </citation>
    <scope>NUCLEOTIDE SEQUENCE [LARGE SCALE GENOMIC DNA]</scope>
    <source>
        <strain evidence="2 3">FSY-15</strain>
    </source>
</reference>
<protein>
    <submittedName>
        <fullName evidence="2">DUF3667 domain-containing protein</fullName>
    </submittedName>
</protein>
<evidence type="ECO:0000256" key="1">
    <source>
        <dbReference type="SAM" id="Phobius"/>
    </source>
</evidence>
<dbReference type="RefSeq" id="WP_127802040.1">
    <property type="nucleotide sequence ID" value="NZ_SACY01000001.1"/>
</dbReference>
<dbReference type="AlphaFoldDB" id="A0A437PW56"/>
<name>A0A437PW56_9BACT</name>
<keyword evidence="1" id="KW-0812">Transmembrane</keyword>
<accession>A0A437PW56</accession>
<comment type="caution">
    <text evidence="2">The sequence shown here is derived from an EMBL/GenBank/DDBJ whole genome shotgun (WGS) entry which is preliminary data.</text>
</comment>
<dbReference type="OrthoDB" id="7446256at2"/>